<dbReference type="InterPro" id="IPR001841">
    <property type="entry name" value="Znf_RING"/>
</dbReference>
<evidence type="ECO:0000313" key="3">
    <source>
        <dbReference type="EMBL" id="KAG9394040.1"/>
    </source>
</evidence>
<dbReference type="EMBL" id="JAHDYR010000017">
    <property type="protein sequence ID" value="KAG9394040.1"/>
    <property type="molecule type" value="Genomic_DNA"/>
</dbReference>
<keyword evidence="4" id="KW-1185">Reference proteome</keyword>
<sequence>MTRHALIVHPSLPSVTASVARPRVGRVEMDDKAPQCALCKLLDTKNGDERVCVICLAPLGADSATLRCSCHCNLHGSCARQALAHRHQCPICREPVSSFLLDGKVHVVSLVEAAESTPQSFQPSSFSFESIILDAANLKDRAVRFAHRVRQNSRRRSSFGSTIAVRDHLEGLVSLLEDASQTMLLHGEPISDATYTSLLHDTQLLAELMDDLESDAVSDEAVARVLGDLDVPVVIYGDEDDEEDYEDEYDRYY</sequence>
<dbReference type="Proteomes" id="UP000717585">
    <property type="component" value="Unassembled WGS sequence"/>
</dbReference>
<name>A0A8J6AW79_9EUKA</name>
<protein>
    <recommendedName>
        <fullName evidence="2">RING-type domain-containing protein</fullName>
    </recommendedName>
</protein>
<dbReference type="Gene3D" id="3.30.40.10">
    <property type="entry name" value="Zinc/RING finger domain, C3HC4 (zinc finger)"/>
    <property type="match status" value="1"/>
</dbReference>
<comment type="caution">
    <text evidence="3">The sequence shown here is derived from an EMBL/GenBank/DDBJ whole genome shotgun (WGS) entry which is preliminary data.</text>
</comment>
<dbReference type="AlphaFoldDB" id="A0A8J6AW79"/>
<dbReference type="Pfam" id="PF13639">
    <property type="entry name" value="zf-RING_2"/>
    <property type="match status" value="1"/>
</dbReference>
<evidence type="ECO:0000259" key="2">
    <source>
        <dbReference type="PROSITE" id="PS50089"/>
    </source>
</evidence>
<proteinExistence type="predicted"/>
<dbReference type="GO" id="GO:0008270">
    <property type="term" value="F:zinc ion binding"/>
    <property type="evidence" value="ECO:0007669"/>
    <property type="project" value="UniProtKB-KW"/>
</dbReference>
<evidence type="ECO:0000313" key="4">
    <source>
        <dbReference type="Proteomes" id="UP000717585"/>
    </source>
</evidence>
<keyword evidence="1" id="KW-0863">Zinc-finger</keyword>
<gene>
    <name evidence="3" type="ORF">J8273_4403</name>
</gene>
<accession>A0A8J6AW79</accession>
<dbReference type="PROSITE" id="PS50089">
    <property type="entry name" value="ZF_RING_2"/>
    <property type="match status" value="1"/>
</dbReference>
<feature type="domain" description="RING-type" evidence="2">
    <location>
        <begin position="52"/>
        <end position="93"/>
    </location>
</feature>
<dbReference type="InterPro" id="IPR013083">
    <property type="entry name" value="Znf_RING/FYVE/PHD"/>
</dbReference>
<dbReference type="CDD" id="cd16448">
    <property type="entry name" value="RING-H2"/>
    <property type="match status" value="1"/>
</dbReference>
<keyword evidence="1" id="KW-0862">Zinc</keyword>
<reference evidence="3" key="1">
    <citation type="submission" date="2021-05" db="EMBL/GenBank/DDBJ databases">
        <title>A free-living protist that lacks canonical eukaryotic 1 DNA replication and segregation systems.</title>
        <authorList>
            <person name="Salas-Leiva D.E."/>
            <person name="Tromer E.C."/>
            <person name="Curtis B.A."/>
            <person name="Jerlstrom-Hultqvist J."/>
            <person name="Kolisko M."/>
            <person name="Yi Z."/>
            <person name="Salas-Leiva J.S."/>
            <person name="Gallot-Lavallee L."/>
            <person name="Kops G.J.P.L."/>
            <person name="Archibald J.M."/>
            <person name="Simpson A.G.B."/>
            <person name="Roger A.J."/>
        </authorList>
    </citation>
    <scope>NUCLEOTIDE SEQUENCE</scope>
    <source>
        <strain evidence="3">BICM</strain>
    </source>
</reference>
<evidence type="ECO:0000256" key="1">
    <source>
        <dbReference type="PROSITE-ProRule" id="PRU00175"/>
    </source>
</evidence>
<keyword evidence="1" id="KW-0479">Metal-binding</keyword>
<dbReference type="SUPFAM" id="SSF57850">
    <property type="entry name" value="RING/U-box"/>
    <property type="match status" value="1"/>
</dbReference>
<organism evidence="3 4">
    <name type="scientific">Carpediemonas membranifera</name>
    <dbReference type="NCBI Taxonomy" id="201153"/>
    <lineage>
        <taxon>Eukaryota</taxon>
        <taxon>Metamonada</taxon>
        <taxon>Carpediemonas-like organisms</taxon>
        <taxon>Carpediemonas</taxon>
    </lineage>
</organism>